<evidence type="ECO:0000313" key="2">
    <source>
        <dbReference type="EMBL" id="CDW34107.1"/>
    </source>
</evidence>
<protein>
    <submittedName>
        <fullName evidence="2">Uncharacterized protein</fullName>
    </submittedName>
</protein>
<name>A0A0K2U840_LEPSM</name>
<proteinExistence type="predicted"/>
<feature type="compositionally biased region" description="Low complexity" evidence="1">
    <location>
        <begin position="8"/>
        <end position="21"/>
    </location>
</feature>
<accession>A0A0K2U840</accession>
<organism evidence="2">
    <name type="scientific">Lepeophtheirus salmonis</name>
    <name type="common">Salmon louse</name>
    <name type="synonym">Caligus salmonis</name>
    <dbReference type="NCBI Taxonomy" id="72036"/>
    <lineage>
        <taxon>Eukaryota</taxon>
        <taxon>Metazoa</taxon>
        <taxon>Ecdysozoa</taxon>
        <taxon>Arthropoda</taxon>
        <taxon>Crustacea</taxon>
        <taxon>Multicrustacea</taxon>
        <taxon>Hexanauplia</taxon>
        <taxon>Copepoda</taxon>
        <taxon>Siphonostomatoida</taxon>
        <taxon>Caligidae</taxon>
        <taxon>Lepeophtheirus</taxon>
    </lineage>
</organism>
<sequence>MEIRNHSKQMQSISSMNISIESDTKRL</sequence>
<dbReference type="EMBL" id="HACA01016746">
    <property type="protein sequence ID" value="CDW34107.1"/>
    <property type="molecule type" value="Transcribed_RNA"/>
</dbReference>
<dbReference type="AlphaFoldDB" id="A0A0K2U840"/>
<reference evidence="2" key="1">
    <citation type="submission" date="2014-05" db="EMBL/GenBank/DDBJ databases">
        <authorList>
            <person name="Chronopoulou M."/>
        </authorList>
    </citation>
    <scope>NUCLEOTIDE SEQUENCE</scope>
    <source>
        <tissue evidence="2">Whole organism</tissue>
    </source>
</reference>
<dbReference type="EMBL" id="HACA01016745">
    <property type="protein sequence ID" value="CDW34106.1"/>
    <property type="molecule type" value="Transcribed_RNA"/>
</dbReference>
<feature type="region of interest" description="Disordered" evidence="1">
    <location>
        <begin position="1"/>
        <end position="27"/>
    </location>
</feature>
<evidence type="ECO:0000256" key="1">
    <source>
        <dbReference type="SAM" id="MobiDB-lite"/>
    </source>
</evidence>